<evidence type="ECO:0000313" key="3">
    <source>
        <dbReference type="Proteomes" id="UP000587760"/>
    </source>
</evidence>
<dbReference type="RefSeq" id="WP_184745228.1">
    <property type="nucleotide sequence ID" value="NZ_JACHGJ010000002.1"/>
</dbReference>
<feature type="chain" id="PRO_5032347179" description="Alginate export domain-containing protein" evidence="1">
    <location>
        <begin position="21"/>
        <end position="425"/>
    </location>
</feature>
<keyword evidence="3" id="KW-1185">Reference proteome</keyword>
<name>A0A841R970_9SPIO</name>
<feature type="signal peptide" evidence="1">
    <location>
        <begin position="1"/>
        <end position="20"/>
    </location>
</feature>
<dbReference type="Proteomes" id="UP000587760">
    <property type="component" value="Unassembled WGS sequence"/>
</dbReference>
<dbReference type="InterPro" id="IPR053728">
    <property type="entry name" value="Alginate_Permeability_Chnl"/>
</dbReference>
<keyword evidence="1" id="KW-0732">Signal</keyword>
<accession>A0A841R970</accession>
<reference evidence="2 3" key="1">
    <citation type="submission" date="2020-08" db="EMBL/GenBank/DDBJ databases">
        <title>Genomic Encyclopedia of Type Strains, Phase IV (KMG-IV): sequencing the most valuable type-strain genomes for metagenomic binning, comparative biology and taxonomic classification.</title>
        <authorList>
            <person name="Goeker M."/>
        </authorList>
    </citation>
    <scope>NUCLEOTIDE SEQUENCE [LARGE SCALE GENOMIC DNA]</scope>
    <source>
        <strain evidence="2 3">DSM 2461</strain>
    </source>
</reference>
<dbReference type="AlphaFoldDB" id="A0A841R970"/>
<gene>
    <name evidence="2" type="ORF">HNR50_001395</name>
</gene>
<sequence>MKKLLIIATAFSLFTGSLSAVDFDWGGVLQNSTDGSSINDLHVTEVVSLSLWGELQVSPMLNFKASGGYRFKYDGSADEPVDHIPEFGALYGYGSNSLINWKAGRFSISDMNKNLFSTLWDGAQFGLRTDKFRIESGIGFTRLIFNDNSNIQMTALDVELAGSGNFLASPRMAEYVEAAFYILPGDGALTAAFLAQQDFRGIFSPDILTTGDGLLHSFYLNVGLKGRIGSMLFYNLYGTGEAGIYNMAEDDASLTLLAGAAGLKLTLPLNVFLKPLITTDLFYASGGTWEERGDYEGSDIDPAGDTLNRYTSFSMNNVGYVYSIGRGNLFYGDVKVAITPLSFLSVSLGSLTLFRSVDGPVSALPVTEANASSSLFLGEEITLAVNIKPLSDLGFQVKGGVFIPNENVVDNGVQYKFGGYFSLSF</sequence>
<organism evidence="2 3">
    <name type="scientific">Spirochaeta isovalerica</name>
    <dbReference type="NCBI Taxonomy" id="150"/>
    <lineage>
        <taxon>Bacteria</taxon>
        <taxon>Pseudomonadati</taxon>
        <taxon>Spirochaetota</taxon>
        <taxon>Spirochaetia</taxon>
        <taxon>Spirochaetales</taxon>
        <taxon>Spirochaetaceae</taxon>
        <taxon>Spirochaeta</taxon>
    </lineage>
</organism>
<evidence type="ECO:0000256" key="1">
    <source>
        <dbReference type="SAM" id="SignalP"/>
    </source>
</evidence>
<proteinExistence type="predicted"/>
<protein>
    <recommendedName>
        <fullName evidence="4">Alginate export domain-containing protein</fullName>
    </recommendedName>
</protein>
<evidence type="ECO:0008006" key="4">
    <source>
        <dbReference type="Google" id="ProtNLM"/>
    </source>
</evidence>
<dbReference type="EMBL" id="JACHGJ010000002">
    <property type="protein sequence ID" value="MBB6479737.1"/>
    <property type="molecule type" value="Genomic_DNA"/>
</dbReference>
<comment type="caution">
    <text evidence="2">The sequence shown here is derived from an EMBL/GenBank/DDBJ whole genome shotgun (WGS) entry which is preliminary data.</text>
</comment>
<dbReference type="Gene3D" id="2.40.160.100">
    <property type="match status" value="1"/>
</dbReference>
<evidence type="ECO:0000313" key="2">
    <source>
        <dbReference type="EMBL" id="MBB6479737.1"/>
    </source>
</evidence>